<dbReference type="AlphaFoldDB" id="A0A7X2MYX3"/>
<name>A0A7X2MYX3_9CLOT</name>
<dbReference type="EMBL" id="VULX01000007">
    <property type="protein sequence ID" value="MSR91160.1"/>
    <property type="molecule type" value="Genomic_DNA"/>
</dbReference>
<proteinExistence type="predicted"/>
<reference evidence="1 2" key="1">
    <citation type="submission" date="2019-08" db="EMBL/GenBank/DDBJ databases">
        <title>In-depth cultivation of the pig gut microbiome towards novel bacterial diversity and tailored functional studies.</title>
        <authorList>
            <person name="Wylensek D."/>
            <person name="Hitch T.C.A."/>
            <person name="Clavel T."/>
        </authorList>
    </citation>
    <scope>NUCLEOTIDE SEQUENCE [LARGE SCALE GENOMIC DNA]</scope>
    <source>
        <strain evidence="1 2">WCA-383-APC-5B</strain>
    </source>
</reference>
<organism evidence="1 2">
    <name type="scientific">Inconstantimicrobium porci</name>
    <dbReference type="NCBI Taxonomy" id="2652291"/>
    <lineage>
        <taxon>Bacteria</taxon>
        <taxon>Bacillati</taxon>
        <taxon>Bacillota</taxon>
        <taxon>Clostridia</taxon>
        <taxon>Eubacteriales</taxon>
        <taxon>Clostridiaceae</taxon>
        <taxon>Inconstantimicrobium</taxon>
    </lineage>
</organism>
<keyword evidence="2" id="KW-1185">Reference proteome</keyword>
<evidence type="ECO:0000313" key="2">
    <source>
        <dbReference type="Proteomes" id="UP000460287"/>
    </source>
</evidence>
<accession>A0A7X2MYX3</accession>
<protein>
    <submittedName>
        <fullName evidence="1">Uncharacterized protein</fullName>
    </submittedName>
</protein>
<dbReference type="Proteomes" id="UP000460287">
    <property type="component" value="Unassembled WGS sequence"/>
</dbReference>
<dbReference type="RefSeq" id="WP_154531037.1">
    <property type="nucleotide sequence ID" value="NZ_VULX01000007.1"/>
</dbReference>
<comment type="caution">
    <text evidence="1">The sequence shown here is derived from an EMBL/GenBank/DDBJ whole genome shotgun (WGS) entry which is preliminary data.</text>
</comment>
<gene>
    <name evidence="1" type="ORF">FYJ33_06980</name>
</gene>
<evidence type="ECO:0000313" key="1">
    <source>
        <dbReference type="EMBL" id="MSR91160.1"/>
    </source>
</evidence>
<sequence>MSKVKLEYIIEHLQNCIAGVYVYVDKKTGDLEAIMSEAMKAAMEGKILEEEWILDQVEMAKLVLADNNHERFIRLPDETTINENDAIIAFIDGIEDESVRYKFYDELKDSPSPGRFRNLLQSENMFDEFHDFEDSYYEEMAKSWCNDNNVEFYI</sequence>